<evidence type="ECO:0000256" key="3">
    <source>
        <dbReference type="RuleBase" id="RU363015"/>
    </source>
</evidence>
<accession>A0A1G5BW18</accession>
<dbReference type="PANTHER" id="PTHR31223:SF70">
    <property type="entry name" value="LOG FAMILY PROTEIN YJL055W"/>
    <property type="match status" value="1"/>
</dbReference>
<dbReference type="NCBIfam" id="TIGR00730">
    <property type="entry name" value="Rossman fold protein, TIGR00730 family"/>
    <property type="match status" value="1"/>
</dbReference>
<keyword evidence="3" id="KW-0378">Hydrolase</keyword>
<dbReference type="STRING" id="549386.SAMN02927923_00359"/>
<dbReference type="Gene3D" id="3.40.50.450">
    <property type="match status" value="1"/>
</dbReference>
<dbReference type="InterPro" id="IPR005269">
    <property type="entry name" value="LOG"/>
</dbReference>
<dbReference type="Proteomes" id="UP000199569">
    <property type="component" value="Unassembled WGS sequence"/>
</dbReference>
<keyword evidence="5" id="KW-1185">Reference proteome</keyword>
<reference evidence="4 5" key="1">
    <citation type="submission" date="2016-10" db="EMBL/GenBank/DDBJ databases">
        <authorList>
            <person name="de Groot N.N."/>
        </authorList>
    </citation>
    <scope>NUCLEOTIDE SEQUENCE [LARGE SCALE GENOMIC DNA]</scope>
    <source>
        <strain evidence="4 5">CGMCC 1.7666</strain>
    </source>
</reference>
<dbReference type="AlphaFoldDB" id="A0A1G5BW18"/>
<comment type="catalytic activity">
    <reaction evidence="1">
        <text>AMP + H2O = D-ribose 5-phosphate + adenine</text>
        <dbReference type="Rhea" id="RHEA:20129"/>
        <dbReference type="ChEBI" id="CHEBI:15377"/>
        <dbReference type="ChEBI" id="CHEBI:16708"/>
        <dbReference type="ChEBI" id="CHEBI:78346"/>
        <dbReference type="ChEBI" id="CHEBI:456215"/>
        <dbReference type="EC" id="3.2.2.4"/>
    </reaction>
</comment>
<dbReference type="GO" id="GO:0009691">
    <property type="term" value="P:cytokinin biosynthetic process"/>
    <property type="evidence" value="ECO:0007669"/>
    <property type="project" value="UniProtKB-UniRule"/>
</dbReference>
<evidence type="ECO:0000256" key="2">
    <source>
        <dbReference type="ARBA" id="ARBA00006763"/>
    </source>
</evidence>
<proteinExistence type="inferred from homology"/>
<dbReference type="InterPro" id="IPR031100">
    <property type="entry name" value="LOG_fam"/>
</dbReference>
<dbReference type="EMBL" id="FMVJ01000002">
    <property type="protein sequence ID" value="SCX94150.1"/>
    <property type="molecule type" value="Genomic_DNA"/>
</dbReference>
<protein>
    <recommendedName>
        <fullName evidence="3">Cytokinin riboside 5'-monophosphate phosphoribohydrolase</fullName>
        <ecNumber evidence="3">3.2.2.n1</ecNumber>
    </recommendedName>
</protein>
<keyword evidence="3" id="KW-0203">Cytokinin biosynthesis</keyword>
<dbReference type="Pfam" id="PF03641">
    <property type="entry name" value="Lysine_decarbox"/>
    <property type="match status" value="1"/>
</dbReference>
<comment type="similarity">
    <text evidence="2 3">Belongs to the LOG family.</text>
</comment>
<dbReference type="SUPFAM" id="SSF102405">
    <property type="entry name" value="MCP/YpsA-like"/>
    <property type="match status" value="1"/>
</dbReference>
<evidence type="ECO:0000313" key="5">
    <source>
        <dbReference type="Proteomes" id="UP000199569"/>
    </source>
</evidence>
<organism evidence="4 5">
    <name type="scientific">Microvirga guangxiensis</name>
    <dbReference type="NCBI Taxonomy" id="549386"/>
    <lineage>
        <taxon>Bacteria</taxon>
        <taxon>Pseudomonadati</taxon>
        <taxon>Pseudomonadota</taxon>
        <taxon>Alphaproteobacteria</taxon>
        <taxon>Hyphomicrobiales</taxon>
        <taxon>Methylobacteriaceae</taxon>
        <taxon>Microvirga</taxon>
    </lineage>
</organism>
<evidence type="ECO:0000313" key="4">
    <source>
        <dbReference type="EMBL" id="SCX94150.1"/>
    </source>
</evidence>
<dbReference type="GO" id="GO:0008714">
    <property type="term" value="F:AMP nucleosidase activity"/>
    <property type="evidence" value="ECO:0007669"/>
    <property type="project" value="UniProtKB-EC"/>
</dbReference>
<evidence type="ECO:0000256" key="1">
    <source>
        <dbReference type="ARBA" id="ARBA00000274"/>
    </source>
</evidence>
<name>A0A1G5BW18_9HYPH</name>
<sequence>MFYDSTREAPRLPGTPMSELKPIKSICVYCGSGFGDDPVFAENAAALGRYMAEQGISLVYGGGNVGLMGTVAQATLDNGGYVTGIIPDFLKSREKLLDEVQETIVVPDMHTRKRLMFEKADAFVALPGGIGTLEELVEQMTWAQLGRHTKPILMLSTKSFWKPLLTLFAHMRDQGFIRPGLELNYLVAEKVEDVIPMLQDAARRVGIVENADLIESKF</sequence>
<dbReference type="PANTHER" id="PTHR31223">
    <property type="entry name" value="LOG FAMILY PROTEIN YJL055W"/>
    <property type="match status" value="1"/>
</dbReference>
<gene>
    <name evidence="4" type="ORF">SAMN02927923_00359</name>
</gene>
<dbReference type="GO" id="GO:0005829">
    <property type="term" value="C:cytosol"/>
    <property type="evidence" value="ECO:0007669"/>
    <property type="project" value="TreeGrafter"/>
</dbReference>
<dbReference type="EC" id="3.2.2.n1" evidence="3"/>